<dbReference type="RefSeq" id="WP_105052770.1">
    <property type="nucleotide sequence ID" value="NZ_BMYG01000006.1"/>
</dbReference>
<evidence type="ECO:0000313" key="2">
    <source>
        <dbReference type="EMBL" id="PQJ54256.1"/>
    </source>
</evidence>
<keyword evidence="3" id="KW-1185">Reference proteome</keyword>
<feature type="signal peptide" evidence="1">
    <location>
        <begin position="1"/>
        <end position="26"/>
    </location>
</feature>
<name>A0A2S7UW98_9GAMM</name>
<accession>A0A2S7UW98</accession>
<proteinExistence type="predicted"/>
<keyword evidence="1" id="KW-0732">Signal</keyword>
<reference evidence="2 3" key="1">
    <citation type="submission" date="2016-12" db="EMBL/GenBank/DDBJ databases">
        <title>Diversity of luminous bacteria.</title>
        <authorList>
            <person name="Yoshizawa S."/>
            <person name="Kogure K."/>
        </authorList>
    </citation>
    <scope>NUCLEOTIDE SEQUENCE [LARGE SCALE GENOMIC DNA]</scope>
    <source>
        <strain evidence="2 3">SA4-48</strain>
    </source>
</reference>
<dbReference type="AlphaFoldDB" id="A0A2S7UW98"/>
<comment type="caution">
    <text evidence="2">The sequence shown here is derived from an EMBL/GenBank/DDBJ whole genome shotgun (WGS) entry which is preliminary data.</text>
</comment>
<sequence>MVKKTPTIIQLITSAFIISLISACSAEQGVNQQTCDELCITMQNPQLKITLNTDVILVEQQYQMHITSTQPIESMYIEGSNMNMGTLPLIYKLIESDNGNFIYQSSFMLGLCSQPEMTWILKVEMANDKTAEFDFVSYWQKPVQY</sequence>
<feature type="chain" id="PRO_5015733128" description="YtkA-like domain-containing protein" evidence="1">
    <location>
        <begin position="27"/>
        <end position="145"/>
    </location>
</feature>
<evidence type="ECO:0000313" key="3">
    <source>
        <dbReference type="Proteomes" id="UP000239007"/>
    </source>
</evidence>
<organism evidence="2 3">
    <name type="scientific">Psychrosphaera saromensis</name>
    <dbReference type="NCBI Taxonomy" id="716813"/>
    <lineage>
        <taxon>Bacteria</taxon>
        <taxon>Pseudomonadati</taxon>
        <taxon>Pseudomonadota</taxon>
        <taxon>Gammaproteobacteria</taxon>
        <taxon>Alteromonadales</taxon>
        <taxon>Pseudoalteromonadaceae</taxon>
        <taxon>Psychrosphaera</taxon>
    </lineage>
</organism>
<dbReference type="EMBL" id="MSCH01000003">
    <property type="protein sequence ID" value="PQJ54256.1"/>
    <property type="molecule type" value="Genomic_DNA"/>
</dbReference>
<dbReference type="OrthoDB" id="6238758at2"/>
<gene>
    <name evidence="2" type="ORF">BTO11_11720</name>
</gene>
<dbReference type="Proteomes" id="UP000239007">
    <property type="component" value="Unassembled WGS sequence"/>
</dbReference>
<dbReference type="PROSITE" id="PS51257">
    <property type="entry name" value="PROKAR_LIPOPROTEIN"/>
    <property type="match status" value="1"/>
</dbReference>
<evidence type="ECO:0000256" key="1">
    <source>
        <dbReference type="SAM" id="SignalP"/>
    </source>
</evidence>
<evidence type="ECO:0008006" key="4">
    <source>
        <dbReference type="Google" id="ProtNLM"/>
    </source>
</evidence>
<protein>
    <recommendedName>
        <fullName evidence="4">YtkA-like domain-containing protein</fullName>
    </recommendedName>
</protein>